<feature type="transmembrane region" description="Helical" evidence="5">
    <location>
        <begin position="12"/>
        <end position="45"/>
    </location>
</feature>
<feature type="transmembrane region" description="Helical" evidence="5">
    <location>
        <begin position="57"/>
        <end position="75"/>
    </location>
</feature>
<reference evidence="7 8" key="1">
    <citation type="submission" date="2017-06" db="EMBL/GenBank/DDBJ databases">
        <authorList>
            <person name="Kim H.J."/>
            <person name="Triplett B.A."/>
        </authorList>
    </citation>
    <scope>NUCLEOTIDE SEQUENCE [LARGE SCALE GENOMIC DNA]</scope>
    <source>
        <strain evidence="7 8">DSM 25597</strain>
    </source>
</reference>
<keyword evidence="4 5" id="KW-0472">Membrane</keyword>
<keyword evidence="2 5" id="KW-0812">Transmembrane</keyword>
<comment type="subcellular location">
    <subcellularLocation>
        <location evidence="1">Membrane</location>
        <topology evidence="1">Multi-pass membrane protein</topology>
    </subcellularLocation>
</comment>
<dbReference type="Proteomes" id="UP000198379">
    <property type="component" value="Unassembled WGS sequence"/>
</dbReference>
<gene>
    <name evidence="7" type="ORF">SAMN06265376_1011046</name>
</gene>
<dbReference type="AlphaFoldDB" id="A0A238WG21"/>
<dbReference type="GO" id="GO:0016020">
    <property type="term" value="C:membrane"/>
    <property type="evidence" value="ECO:0007669"/>
    <property type="project" value="UniProtKB-SubCell"/>
</dbReference>
<dbReference type="InterPro" id="IPR051533">
    <property type="entry name" value="WaaL-like"/>
</dbReference>
<feature type="transmembrane region" description="Helical" evidence="5">
    <location>
        <begin position="329"/>
        <end position="355"/>
    </location>
</feature>
<dbReference type="GO" id="GO:0016874">
    <property type="term" value="F:ligase activity"/>
    <property type="evidence" value="ECO:0007669"/>
    <property type="project" value="UniProtKB-KW"/>
</dbReference>
<dbReference type="EMBL" id="FZNY01000001">
    <property type="protein sequence ID" value="SNR45530.1"/>
    <property type="molecule type" value="Genomic_DNA"/>
</dbReference>
<feature type="transmembrane region" description="Helical" evidence="5">
    <location>
        <begin position="116"/>
        <end position="137"/>
    </location>
</feature>
<organism evidence="7 8">
    <name type="scientific">Dokdonia pacifica</name>
    <dbReference type="NCBI Taxonomy" id="1627892"/>
    <lineage>
        <taxon>Bacteria</taxon>
        <taxon>Pseudomonadati</taxon>
        <taxon>Bacteroidota</taxon>
        <taxon>Flavobacteriia</taxon>
        <taxon>Flavobacteriales</taxon>
        <taxon>Flavobacteriaceae</taxon>
        <taxon>Dokdonia</taxon>
    </lineage>
</organism>
<feature type="transmembrane region" description="Helical" evidence="5">
    <location>
        <begin position="214"/>
        <end position="229"/>
    </location>
</feature>
<dbReference type="PANTHER" id="PTHR37422:SF17">
    <property type="entry name" value="O-ANTIGEN LIGASE"/>
    <property type="match status" value="1"/>
</dbReference>
<dbReference type="PANTHER" id="PTHR37422">
    <property type="entry name" value="TEICHURONIC ACID BIOSYNTHESIS PROTEIN TUAE"/>
    <property type="match status" value="1"/>
</dbReference>
<feature type="domain" description="O-antigen ligase-related" evidence="6">
    <location>
        <begin position="199"/>
        <end position="345"/>
    </location>
</feature>
<evidence type="ECO:0000313" key="7">
    <source>
        <dbReference type="EMBL" id="SNR45530.1"/>
    </source>
</evidence>
<name>A0A238WG21_9FLAO</name>
<dbReference type="InterPro" id="IPR007016">
    <property type="entry name" value="O-antigen_ligase-rel_domated"/>
</dbReference>
<feature type="transmembrane region" description="Helical" evidence="5">
    <location>
        <begin position="165"/>
        <end position="182"/>
    </location>
</feature>
<accession>A0A238WG21</accession>
<keyword evidence="7" id="KW-0436">Ligase</keyword>
<dbReference type="Pfam" id="PF04932">
    <property type="entry name" value="Wzy_C"/>
    <property type="match status" value="1"/>
</dbReference>
<evidence type="ECO:0000256" key="5">
    <source>
        <dbReference type="SAM" id="Phobius"/>
    </source>
</evidence>
<protein>
    <submittedName>
        <fullName evidence="7">O-Antigen ligase</fullName>
    </submittedName>
</protein>
<feature type="transmembrane region" description="Helical" evidence="5">
    <location>
        <begin position="386"/>
        <end position="403"/>
    </location>
</feature>
<evidence type="ECO:0000259" key="6">
    <source>
        <dbReference type="Pfam" id="PF04932"/>
    </source>
</evidence>
<sequence>METNKSLRGIKIVKITIGLLFALVVLPSNLKAIAILLFGVAVLVNALQRPWHFDKRFFITNALLYIVIAITYLYSYDIDYGQRKLTQMSSLIVFPFVFAMLTKTESKEIFKNLTTYLWIYITGVFLFNVIPFIWFFATQYSFPEMMEHFATVLRVKMGKYSIHPIYLSMHCSIAILFSFYVLRELRSKIKIAAILGMDITLVLFLLLYAKKGPLIALIIVFSLFVVFQRKQKLLKPYLLAITTLIFLTIIIPKTRNKFVELLKIENIDKGEVTSTNIRYTIYDTAQRLIIQAPWAGYGIGDYNRELVKQYGQDGNQLLVEGKYNAHNQYFSLLLIGGIICLIVFLCTTGMNLIYAIRFNNQLLILLLIFYVIVMFTENILEREAGIIFFAFFLNFFSLKSLYLREEN</sequence>
<proteinExistence type="predicted"/>
<evidence type="ECO:0000256" key="1">
    <source>
        <dbReference type="ARBA" id="ARBA00004141"/>
    </source>
</evidence>
<evidence type="ECO:0000256" key="4">
    <source>
        <dbReference type="ARBA" id="ARBA00023136"/>
    </source>
</evidence>
<dbReference type="OrthoDB" id="1631746at2"/>
<evidence type="ECO:0000256" key="2">
    <source>
        <dbReference type="ARBA" id="ARBA00022692"/>
    </source>
</evidence>
<feature type="transmembrane region" description="Helical" evidence="5">
    <location>
        <begin position="236"/>
        <end position="252"/>
    </location>
</feature>
<keyword evidence="3 5" id="KW-1133">Transmembrane helix</keyword>
<keyword evidence="8" id="KW-1185">Reference proteome</keyword>
<dbReference type="RefSeq" id="WP_089370341.1">
    <property type="nucleotide sequence ID" value="NZ_BMEP01000003.1"/>
</dbReference>
<evidence type="ECO:0000256" key="3">
    <source>
        <dbReference type="ARBA" id="ARBA00022989"/>
    </source>
</evidence>
<feature type="transmembrane region" description="Helical" evidence="5">
    <location>
        <begin position="189"/>
        <end position="208"/>
    </location>
</feature>
<feature type="transmembrane region" description="Helical" evidence="5">
    <location>
        <begin position="362"/>
        <end position="380"/>
    </location>
</feature>
<evidence type="ECO:0000313" key="8">
    <source>
        <dbReference type="Proteomes" id="UP000198379"/>
    </source>
</evidence>